<dbReference type="AlphaFoldDB" id="A0A0V1GBU4"/>
<accession>A0A0V1GBU4</accession>
<protein>
    <submittedName>
        <fullName evidence="1">Uncharacterized protein</fullName>
    </submittedName>
</protein>
<comment type="caution">
    <text evidence="1">The sequence shown here is derived from an EMBL/GenBank/DDBJ whole genome shotgun (WGS) entry which is preliminary data.</text>
</comment>
<evidence type="ECO:0000313" key="2">
    <source>
        <dbReference type="Proteomes" id="UP000054826"/>
    </source>
</evidence>
<proteinExistence type="predicted"/>
<name>A0A0V1GBU4_TRIPS</name>
<sequence>MLPGRIRRTEPAPFQNCVQLLLRYMEARGQPLNYLEM</sequence>
<evidence type="ECO:0000313" key="1">
    <source>
        <dbReference type="EMBL" id="KRY95745.1"/>
    </source>
</evidence>
<organism evidence="1 2">
    <name type="scientific">Trichinella pseudospiralis</name>
    <name type="common">Parasitic roundworm</name>
    <dbReference type="NCBI Taxonomy" id="6337"/>
    <lineage>
        <taxon>Eukaryota</taxon>
        <taxon>Metazoa</taxon>
        <taxon>Ecdysozoa</taxon>
        <taxon>Nematoda</taxon>
        <taxon>Enoplea</taxon>
        <taxon>Dorylaimia</taxon>
        <taxon>Trichinellida</taxon>
        <taxon>Trichinellidae</taxon>
        <taxon>Trichinella</taxon>
    </lineage>
</organism>
<dbReference type="Proteomes" id="UP000054826">
    <property type="component" value="Unassembled WGS sequence"/>
</dbReference>
<gene>
    <name evidence="1" type="ORF">T4C_2214</name>
</gene>
<dbReference type="EMBL" id="JYDV01004098">
    <property type="protein sequence ID" value="KRY95745.1"/>
    <property type="molecule type" value="Genomic_DNA"/>
</dbReference>
<reference evidence="1 2" key="1">
    <citation type="submission" date="2015-01" db="EMBL/GenBank/DDBJ databases">
        <title>Evolution of Trichinella species and genotypes.</title>
        <authorList>
            <person name="Korhonen P.K."/>
            <person name="Edoardo P."/>
            <person name="Giuseppe L.R."/>
            <person name="Gasser R.B."/>
        </authorList>
    </citation>
    <scope>NUCLEOTIDE SEQUENCE [LARGE SCALE GENOMIC DNA]</scope>
    <source>
        <strain evidence="1">ISS176</strain>
    </source>
</reference>